<name>A0A375IDQ2_9BURK</name>
<evidence type="ECO:0000313" key="3">
    <source>
        <dbReference type="Proteomes" id="UP000255505"/>
    </source>
</evidence>
<sequence>MIPKTLLSVGLVRTQQTSERRLRHTLALTPCPSPASGRGEQTRSAGLDHYSA</sequence>
<protein>
    <submittedName>
        <fullName evidence="2">Uncharacterized protein</fullName>
    </submittedName>
</protein>
<gene>
    <name evidence="2" type="ORF">CT19425_90008</name>
</gene>
<proteinExistence type="predicted"/>
<feature type="region of interest" description="Disordered" evidence="1">
    <location>
        <begin position="27"/>
        <end position="52"/>
    </location>
</feature>
<reference evidence="2 3" key="1">
    <citation type="submission" date="2018-01" db="EMBL/GenBank/DDBJ databases">
        <authorList>
            <person name="Gaut B.S."/>
            <person name="Morton B.R."/>
            <person name="Clegg M.T."/>
            <person name="Duvall M.R."/>
        </authorList>
    </citation>
    <scope>NUCLEOTIDE SEQUENCE [LARGE SCALE GENOMIC DNA]</scope>
    <source>
        <strain evidence="2">Cupriavidus taiwanensis LMG 19425</strain>
    </source>
</reference>
<dbReference type="EMBL" id="LT991976">
    <property type="protein sequence ID" value="SPK72904.1"/>
    <property type="molecule type" value="Genomic_DNA"/>
</dbReference>
<evidence type="ECO:0000256" key="1">
    <source>
        <dbReference type="SAM" id="MobiDB-lite"/>
    </source>
</evidence>
<evidence type="ECO:0000313" key="2">
    <source>
        <dbReference type="EMBL" id="SPK72904.1"/>
    </source>
</evidence>
<dbReference type="Proteomes" id="UP000255505">
    <property type="component" value="Chromosome I"/>
</dbReference>
<accession>A0A375IDQ2</accession>
<dbReference type="AlphaFoldDB" id="A0A375IDQ2"/>
<organism evidence="2 3">
    <name type="scientific">Cupriavidus taiwanensis</name>
    <dbReference type="NCBI Taxonomy" id="164546"/>
    <lineage>
        <taxon>Bacteria</taxon>
        <taxon>Pseudomonadati</taxon>
        <taxon>Pseudomonadota</taxon>
        <taxon>Betaproteobacteria</taxon>
        <taxon>Burkholderiales</taxon>
        <taxon>Burkholderiaceae</taxon>
        <taxon>Cupriavidus</taxon>
    </lineage>
</organism>